<dbReference type="Pfam" id="PF04203">
    <property type="entry name" value="Sortase"/>
    <property type="match status" value="1"/>
</dbReference>
<feature type="transmembrane region" description="Helical" evidence="3">
    <location>
        <begin position="21"/>
        <end position="43"/>
    </location>
</feature>
<name>A0A7W7WHM2_9ACTN</name>
<reference evidence="4 5" key="1">
    <citation type="submission" date="2020-08" db="EMBL/GenBank/DDBJ databases">
        <title>Sequencing the genomes of 1000 actinobacteria strains.</title>
        <authorList>
            <person name="Klenk H.-P."/>
        </authorList>
    </citation>
    <scope>NUCLEOTIDE SEQUENCE [LARGE SCALE GENOMIC DNA]</scope>
    <source>
        <strain evidence="4 5">DSM 44786</strain>
    </source>
</reference>
<protein>
    <submittedName>
        <fullName evidence="4">LPXTG-site transpeptidase (Sortase) family protein</fullName>
    </submittedName>
</protein>
<dbReference type="InterPro" id="IPR042003">
    <property type="entry name" value="Sortase_E"/>
</dbReference>
<evidence type="ECO:0000256" key="1">
    <source>
        <dbReference type="ARBA" id="ARBA00022801"/>
    </source>
</evidence>
<dbReference type="InterPro" id="IPR053465">
    <property type="entry name" value="Sortase_Class_E"/>
</dbReference>
<organism evidence="4 5">
    <name type="scientific">Kitasatospora gansuensis</name>
    <dbReference type="NCBI Taxonomy" id="258050"/>
    <lineage>
        <taxon>Bacteria</taxon>
        <taxon>Bacillati</taxon>
        <taxon>Actinomycetota</taxon>
        <taxon>Actinomycetes</taxon>
        <taxon>Kitasatosporales</taxon>
        <taxon>Streptomycetaceae</taxon>
        <taxon>Kitasatospora</taxon>
    </lineage>
</organism>
<proteinExistence type="predicted"/>
<dbReference type="GO" id="GO:0016787">
    <property type="term" value="F:hydrolase activity"/>
    <property type="evidence" value="ECO:0007669"/>
    <property type="project" value="UniProtKB-KW"/>
</dbReference>
<keyword evidence="3" id="KW-1133">Transmembrane helix</keyword>
<comment type="caution">
    <text evidence="4">The sequence shown here is derived from an EMBL/GenBank/DDBJ whole genome shotgun (WGS) entry which is preliminary data.</text>
</comment>
<dbReference type="CDD" id="cd05830">
    <property type="entry name" value="Sortase_E"/>
    <property type="match status" value="1"/>
</dbReference>
<keyword evidence="3" id="KW-0812">Transmembrane</keyword>
<dbReference type="InterPro" id="IPR005754">
    <property type="entry name" value="Sortase"/>
</dbReference>
<dbReference type="NCBIfam" id="NF033747">
    <property type="entry name" value="class_E_sortase"/>
    <property type="match status" value="1"/>
</dbReference>
<dbReference type="EMBL" id="JACHJR010000001">
    <property type="protein sequence ID" value="MBB4947892.1"/>
    <property type="molecule type" value="Genomic_DNA"/>
</dbReference>
<sequence length="243" mass="25874">MESQLTSATGRRSRGAAVLGVVGELLITAGLVLALFVGYSLWWTGVVADRQADTATDRLRDTWSAAPAVPGAPAAAGPPVYAVGDGIGFLHVPALGKGNQTLIRMGTEPAILNEGVAGVYEGPYRSAMPWDAQGNFTLAAHRDGHGARFHDLDKVAPGDAVVVETRDHWYVYRVDGALPQTSKYDTGIIAPIPKGSPYTGPGRYLTLTTCTPVYTSRYRMAVWASLTRVDPVDADRTPPAELR</sequence>
<dbReference type="AlphaFoldDB" id="A0A7W7WHM2"/>
<evidence type="ECO:0000256" key="3">
    <source>
        <dbReference type="SAM" id="Phobius"/>
    </source>
</evidence>
<evidence type="ECO:0000313" key="5">
    <source>
        <dbReference type="Proteomes" id="UP000573327"/>
    </source>
</evidence>
<evidence type="ECO:0000313" key="4">
    <source>
        <dbReference type="EMBL" id="MBB4947892.1"/>
    </source>
</evidence>
<feature type="active site" description="Acyl-thioester intermediate" evidence="2">
    <location>
        <position position="210"/>
    </location>
</feature>
<dbReference type="RefSeq" id="WP_184916545.1">
    <property type="nucleotide sequence ID" value="NZ_JACHJR010000001.1"/>
</dbReference>
<feature type="active site" description="Proton donor/acceptor" evidence="2">
    <location>
        <position position="141"/>
    </location>
</feature>
<dbReference type="InterPro" id="IPR023365">
    <property type="entry name" value="Sortase_dom-sf"/>
</dbReference>
<keyword evidence="1" id="KW-0378">Hydrolase</keyword>
<keyword evidence="3" id="KW-0472">Membrane</keyword>
<dbReference type="Proteomes" id="UP000573327">
    <property type="component" value="Unassembled WGS sequence"/>
</dbReference>
<dbReference type="Gene3D" id="2.40.260.10">
    <property type="entry name" value="Sortase"/>
    <property type="match status" value="1"/>
</dbReference>
<evidence type="ECO:0000256" key="2">
    <source>
        <dbReference type="PIRSR" id="PIRSR605754-1"/>
    </source>
</evidence>
<accession>A0A7W7WHM2</accession>
<dbReference type="SUPFAM" id="SSF63817">
    <property type="entry name" value="Sortase"/>
    <property type="match status" value="1"/>
</dbReference>
<keyword evidence="5" id="KW-1185">Reference proteome</keyword>
<gene>
    <name evidence="4" type="ORF">F4556_003427</name>
</gene>